<dbReference type="InterPro" id="IPR001791">
    <property type="entry name" value="Laminin_G"/>
</dbReference>
<organism evidence="1 2">
    <name type="scientific">Schistosoma margrebowiei</name>
    <dbReference type="NCBI Taxonomy" id="48269"/>
    <lineage>
        <taxon>Eukaryota</taxon>
        <taxon>Metazoa</taxon>
        <taxon>Spiralia</taxon>
        <taxon>Lophotrochozoa</taxon>
        <taxon>Platyhelminthes</taxon>
        <taxon>Trematoda</taxon>
        <taxon>Digenea</taxon>
        <taxon>Strigeidida</taxon>
        <taxon>Schistosomatoidea</taxon>
        <taxon>Schistosomatidae</taxon>
        <taxon>Schistosoma</taxon>
    </lineage>
</organism>
<dbReference type="Pfam" id="PF02210">
    <property type="entry name" value="Laminin_G_2"/>
    <property type="match status" value="1"/>
</dbReference>
<keyword evidence="2" id="KW-1185">Reference proteome</keyword>
<evidence type="ECO:0000313" key="1">
    <source>
        <dbReference type="EMBL" id="VDO50946.1"/>
    </source>
</evidence>
<gene>
    <name evidence="1" type="ORF">SMRZ_LOCUS1336</name>
</gene>
<reference evidence="1 2" key="1">
    <citation type="submission" date="2018-11" db="EMBL/GenBank/DDBJ databases">
        <authorList>
            <consortium name="Pathogen Informatics"/>
        </authorList>
    </citation>
    <scope>NUCLEOTIDE SEQUENCE [LARGE SCALE GENOMIC DNA]</scope>
    <source>
        <strain evidence="1 2">Zambia</strain>
    </source>
</reference>
<dbReference type="STRING" id="48269.A0A183LC11"/>
<protein>
    <submittedName>
        <fullName evidence="1">Uncharacterized protein</fullName>
    </submittedName>
</protein>
<dbReference type="Proteomes" id="UP000277204">
    <property type="component" value="Unassembled WGS sequence"/>
</dbReference>
<dbReference type="AlphaFoldDB" id="A0A183LC11"/>
<dbReference type="EMBL" id="UZAI01000287">
    <property type="protein sequence ID" value="VDO50946.1"/>
    <property type="molecule type" value="Genomic_DNA"/>
</dbReference>
<dbReference type="InterPro" id="IPR013320">
    <property type="entry name" value="ConA-like_dom_sf"/>
</dbReference>
<dbReference type="SUPFAM" id="SSF49899">
    <property type="entry name" value="Concanavalin A-like lectins/glucanases"/>
    <property type="match status" value="1"/>
</dbReference>
<sequence>MDQLNDLTSDSLIFHFCIDYTTLTNKIAELSFSSTLDVLTAVRVGEQAYVQTSPGRCRQDSNDLASSSTVAERNVAYSVPRGLSLYIEGRSLIPDPFPPDLSILFTIRLESNLEKEFFTLYDRHGRMILRIIIGSHLQLEYLSKESQSSQLSDVHPRDLKAHSAKTLEKTIFKTRLNDGLWHRIAVSIGTTTVRLLVDCKQRESINYNRSSTSIDNRGRIQVLKDGIHESKHDQPYWKLIEIPTLHKAFGTKLNF</sequence>
<dbReference type="Gene3D" id="2.60.120.200">
    <property type="match status" value="1"/>
</dbReference>
<accession>A0A183LC11</accession>
<evidence type="ECO:0000313" key="2">
    <source>
        <dbReference type="Proteomes" id="UP000277204"/>
    </source>
</evidence>
<proteinExistence type="predicted"/>
<name>A0A183LC11_9TREM</name>